<keyword evidence="1" id="KW-0472">Membrane</keyword>
<feature type="transmembrane region" description="Helical" evidence="1">
    <location>
        <begin position="205"/>
        <end position="227"/>
    </location>
</feature>
<feature type="transmembrane region" description="Helical" evidence="1">
    <location>
        <begin position="157"/>
        <end position="178"/>
    </location>
</feature>
<dbReference type="AlphaFoldDB" id="A0A8K0TDQ5"/>
<keyword evidence="3" id="KW-1185">Reference proteome</keyword>
<evidence type="ECO:0000256" key="1">
    <source>
        <dbReference type="SAM" id="Phobius"/>
    </source>
</evidence>
<name>A0A8K0TDQ5_9PEZI</name>
<protein>
    <submittedName>
        <fullName evidence="2">Uncharacterized protein</fullName>
    </submittedName>
</protein>
<sequence>MKTSWIPFMIRMLHAIAIIVTLGLAVALTFKDDNQKTGVVSLYMKSVTTRQPSLLDPILSRITQELPQITLPAEIESAADKAAAAFTSALEKAKEVITLELFGNFTLGTRHGCAQIQDEAACLDIGPISSLLVGSIAVACISLLLDVGRGFGLEWVVVPMVISDLVLSIVSAVVVVYANVSHELFSAVAARLQLGVERGAALEHAFAMLVLSIAAATLCIGSLWISFKARLKE</sequence>
<accession>A0A8K0TDQ5</accession>
<dbReference type="Proteomes" id="UP000813385">
    <property type="component" value="Unassembled WGS sequence"/>
</dbReference>
<organism evidence="2 3">
    <name type="scientific">Plectosphaerella cucumerina</name>
    <dbReference type="NCBI Taxonomy" id="40658"/>
    <lineage>
        <taxon>Eukaryota</taxon>
        <taxon>Fungi</taxon>
        <taxon>Dikarya</taxon>
        <taxon>Ascomycota</taxon>
        <taxon>Pezizomycotina</taxon>
        <taxon>Sordariomycetes</taxon>
        <taxon>Hypocreomycetidae</taxon>
        <taxon>Glomerellales</taxon>
        <taxon>Plectosphaerellaceae</taxon>
        <taxon>Plectosphaerella</taxon>
    </lineage>
</organism>
<dbReference type="EMBL" id="JAGPXD010000005">
    <property type="protein sequence ID" value="KAH7354519.1"/>
    <property type="molecule type" value="Genomic_DNA"/>
</dbReference>
<evidence type="ECO:0000313" key="2">
    <source>
        <dbReference type="EMBL" id="KAH7354519.1"/>
    </source>
</evidence>
<feature type="transmembrane region" description="Helical" evidence="1">
    <location>
        <begin position="125"/>
        <end position="145"/>
    </location>
</feature>
<keyword evidence="1" id="KW-0812">Transmembrane</keyword>
<keyword evidence="1" id="KW-1133">Transmembrane helix</keyword>
<comment type="caution">
    <text evidence="2">The sequence shown here is derived from an EMBL/GenBank/DDBJ whole genome shotgun (WGS) entry which is preliminary data.</text>
</comment>
<evidence type="ECO:0000313" key="3">
    <source>
        <dbReference type="Proteomes" id="UP000813385"/>
    </source>
</evidence>
<proteinExistence type="predicted"/>
<reference evidence="2" key="1">
    <citation type="journal article" date="2021" name="Nat. Commun.">
        <title>Genetic determinants of endophytism in the Arabidopsis root mycobiome.</title>
        <authorList>
            <person name="Mesny F."/>
            <person name="Miyauchi S."/>
            <person name="Thiergart T."/>
            <person name="Pickel B."/>
            <person name="Atanasova L."/>
            <person name="Karlsson M."/>
            <person name="Huettel B."/>
            <person name="Barry K.W."/>
            <person name="Haridas S."/>
            <person name="Chen C."/>
            <person name="Bauer D."/>
            <person name="Andreopoulos W."/>
            <person name="Pangilinan J."/>
            <person name="LaButti K."/>
            <person name="Riley R."/>
            <person name="Lipzen A."/>
            <person name="Clum A."/>
            <person name="Drula E."/>
            <person name="Henrissat B."/>
            <person name="Kohler A."/>
            <person name="Grigoriev I.V."/>
            <person name="Martin F.M."/>
            <person name="Hacquard S."/>
        </authorList>
    </citation>
    <scope>NUCLEOTIDE SEQUENCE</scope>
    <source>
        <strain evidence="2">MPI-CAGE-AT-0016</strain>
    </source>
</reference>
<gene>
    <name evidence="2" type="ORF">B0T11DRAFT_301498</name>
</gene>